<dbReference type="RefSeq" id="WP_214431189.1">
    <property type="nucleotide sequence ID" value="NZ_CAWPUQ010000024.1"/>
</dbReference>
<comment type="caution">
    <text evidence="1">The sequence shown here is derived from an EMBL/GenBank/DDBJ whole genome shotgun (WGS) entry which is preliminary data.</text>
</comment>
<reference evidence="1 2" key="1">
    <citation type="journal article" date="2021" name="Int. J. Syst. Evol. Microbiol.">
        <title>Amazonocrinis nigriterrae gen. nov., sp. nov., Atlanticothrix silvestris gen. nov., sp. nov. and Dendronalium phyllosphericum gen. nov., sp. nov., nostocacean cyanobacteria from Brazilian environments.</title>
        <authorList>
            <person name="Alvarenga D.O."/>
            <person name="Andreote A.P.D."/>
            <person name="Branco L.H.Z."/>
            <person name="Delbaje E."/>
            <person name="Cruz R.B."/>
            <person name="Varani A.M."/>
            <person name="Fiore M.F."/>
        </authorList>
    </citation>
    <scope>NUCLEOTIDE SEQUENCE [LARGE SCALE GENOMIC DNA]</scope>
    <source>
        <strain evidence="1 2">CENA369</strain>
    </source>
</reference>
<keyword evidence="2" id="KW-1185">Reference proteome</keyword>
<evidence type="ECO:0000313" key="2">
    <source>
        <dbReference type="Proteomes" id="UP000662314"/>
    </source>
</evidence>
<proteinExistence type="predicted"/>
<gene>
    <name evidence="1" type="ORF">I8752_04800</name>
</gene>
<accession>A0A8J7I2D6</accession>
<dbReference type="Proteomes" id="UP000662314">
    <property type="component" value="Unassembled WGS sequence"/>
</dbReference>
<sequence length="165" mass="18179">MKSLGNSQNNQVVATAAIQRLARAVMVATGEFALILACCNSVNKQQQILSLVKEFSALDIQEITLSPSVETLYTTITNTLGASQPEALVIQGLESVVAINQLVISTNLMRDEFRKNFRFPLVLWVNDEILSKLVWLAPDMKNWAASTIRFDVSNNQLIESPVLSA</sequence>
<evidence type="ECO:0008006" key="3">
    <source>
        <dbReference type="Google" id="ProtNLM"/>
    </source>
</evidence>
<name>A0A8J7I2D6_9NOST</name>
<protein>
    <recommendedName>
        <fullName evidence="3">WD repeat-containing protein</fullName>
    </recommendedName>
</protein>
<evidence type="ECO:0000313" key="1">
    <source>
        <dbReference type="EMBL" id="MBH8572363.1"/>
    </source>
</evidence>
<dbReference type="AlphaFoldDB" id="A0A8J7I2D6"/>
<organism evidence="1 2">
    <name type="scientific">Dendronalium phyllosphericum CENA369</name>
    <dbReference type="NCBI Taxonomy" id="1725256"/>
    <lineage>
        <taxon>Bacteria</taxon>
        <taxon>Bacillati</taxon>
        <taxon>Cyanobacteriota</taxon>
        <taxon>Cyanophyceae</taxon>
        <taxon>Nostocales</taxon>
        <taxon>Nostocaceae</taxon>
        <taxon>Dendronalium</taxon>
        <taxon>Dendronalium phyllosphericum</taxon>
    </lineage>
</organism>
<dbReference type="EMBL" id="JAECZA010000012">
    <property type="protein sequence ID" value="MBH8572363.1"/>
    <property type="molecule type" value="Genomic_DNA"/>
</dbReference>